<comment type="caution">
    <text evidence="1">The sequence shown here is derived from an EMBL/GenBank/DDBJ whole genome shotgun (WGS) entry which is preliminary data.</text>
</comment>
<dbReference type="OrthoDB" id="9803810at2"/>
<dbReference type="Pfam" id="PF10038">
    <property type="entry name" value="DUF2274"/>
    <property type="match status" value="1"/>
</dbReference>
<dbReference type="InterPro" id="IPR018733">
    <property type="entry name" value="DUF2274"/>
</dbReference>
<sequence length="74" mass="8240">MAKLKLGPVADEKPVKVSIELPAALHRDLRQYAEILAQQEGGTVPEPEKLVVAMVQRFIQTDRGFARARRDKTG</sequence>
<reference evidence="1 2" key="1">
    <citation type="submission" date="2014-02" db="EMBL/GenBank/DDBJ databases">
        <title>Whole genome sequence of Sphingobium chlorophenolicum NBRC 16172.</title>
        <authorList>
            <person name="Gan H.M."/>
            <person name="Gan H.Y."/>
            <person name="Chew T.H."/>
            <person name="Savka M.A."/>
        </authorList>
    </citation>
    <scope>NUCLEOTIDE SEQUENCE [LARGE SCALE GENOMIC DNA]</scope>
    <source>
        <strain evidence="1 2">NBRC 16172</strain>
    </source>
</reference>
<proteinExistence type="predicted"/>
<accession>A0A081RA62</accession>
<dbReference type="AlphaFoldDB" id="A0A081RA62"/>
<dbReference type="RefSeq" id="WP_037455206.1">
    <property type="nucleotide sequence ID" value="NZ_JFHR01000052.1"/>
</dbReference>
<evidence type="ECO:0000313" key="1">
    <source>
        <dbReference type="EMBL" id="KEQ52085.1"/>
    </source>
</evidence>
<dbReference type="EMBL" id="JFHR01000052">
    <property type="protein sequence ID" value="KEQ52085.1"/>
    <property type="molecule type" value="Genomic_DNA"/>
</dbReference>
<evidence type="ECO:0008006" key="3">
    <source>
        <dbReference type="Google" id="ProtNLM"/>
    </source>
</evidence>
<organism evidence="1 2">
    <name type="scientific">Sphingobium chlorophenolicum</name>
    <dbReference type="NCBI Taxonomy" id="46429"/>
    <lineage>
        <taxon>Bacteria</taxon>
        <taxon>Pseudomonadati</taxon>
        <taxon>Pseudomonadota</taxon>
        <taxon>Alphaproteobacteria</taxon>
        <taxon>Sphingomonadales</taxon>
        <taxon>Sphingomonadaceae</taxon>
        <taxon>Sphingobium</taxon>
    </lineage>
</organism>
<protein>
    <recommendedName>
        <fullName evidence="3">DUF2274 domain-containing protein</fullName>
    </recommendedName>
</protein>
<evidence type="ECO:0000313" key="2">
    <source>
        <dbReference type="Proteomes" id="UP000028411"/>
    </source>
</evidence>
<dbReference type="eggNOG" id="COG5639">
    <property type="taxonomic scope" value="Bacteria"/>
</dbReference>
<dbReference type="Proteomes" id="UP000028411">
    <property type="component" value="Unassembled WGS sequence"/>
</dbReference>
<gene>
    <name evidence="1" type="ORF">BV95_03637</name>
</gene>
<name>A0A081RA62_SPHCR</name>